<protein>
    <recommendedName>
        <fullName evidence="3">Lipoprotein</fullName>
    </recommendedName>
</protein>
<comment type="caution">
    <text evidence="1">The sequence shown here is derived from an EMBL/GenBank/DDBJ whole genome shotgun (WGS) entry which is preliminary data.</text>
</comment>
<keyword evidence="2" id="KW-1185">Reference proteome</keyword>
<dbReference type="Proteomes" id="UP001500864">
    <property type="component" value="Unassembled WGS sequence"/>
</dbReference>
<organism evidence="1 2">
    <name type="scientific">Bartonella jaculi</name>
    <dbReference type="NCBI Taxonomy" id="686226"/>
    <lineage>
        <taxon>Bacteria</taxon>
        <taxon>Pseudomonadati</taxon>
        <taxon>Pseudomonadota</taxon>
        <taxon>Alphaproteobacteria</taxon>
        <taxon>Hyphomicrobiales</taxon>
        <taxon>Bartonellaceae</taxon>
        <taxon>Bartonella</taxon>
    </lineage>
</organism>
<dbReference type="PROSITE" id="PS51257">
    <property type="entry name" value="PROKAR_LIPOPROTEIN"/>
    <property type="match status" value="1"/>
</dbReference>
<proteinExistence type="predicted"/>
<accession>A0ABP9N8Y4</accession>
<dbReference type="EMBL" id="BAABIZ010000047">
    <property type="protein sequence ID" value="GAA5112073.1"/>
    <property type="molecule type" value="Genomic_DNA"/>
</dbReference>
<name>A0ABP9N8Y4_9HYPH</name>
<evidence type="ECO:0008006" key="3">
    <source>
        <dbReference type="Google" id="ProtNLM"/>
    </source>
</evidence>
<sequence length="94" mass="10453">MQYCRLLAVVLGLSVCACSTPKPRDSFAYQFLSVELPPVVRMACARPSLLPERALNGQEVVRYWSRDRAALLICEQRRGAAVKAVLGKREGAFK</sequence>
<evidence type="ECO:0000313" key="2">
    <source>
        <dbReference type="Proteomes" id="UP001500864"/>
    </source>
</evidence>
<reference evidence="2" key="1">
    <citation type="journal article" date="2019" name="Int. J. Syst. Evol. Microbiol.">
        <title>The Global Catalogue of Microorganisms (GCM) 10K type strain sequencing project: providing services to taxonomists for standard genome sequencing and annotation.</title>
        <authorList>
            <consortium name="The Broad Institute Genomics Platform"/>
            <consortium name="The Broad Institute Genome Sequencing Center for Infectious Disease"/>
            <person name="Wu L."/>
            <person name="Ma J."/>
        </authorList>
    </citation>
    <scope>NUCLEOTIDE SEQUENCE [LARGE SCALE GENOMIC DNA]</scope>
    <source>
        <strain evidence="2">JCM 17712</strain>
    </source>
</reference>
<evidence type="ECO:0000313" key="1">
    <source>
        <dbReference type="EMBL" id="GAA5112073.1"/>
    </source>
</evidence>
<gene>
    <name evidence="1" type="ORF">GCM10023261_16620</name>
</gene>